<accession>A0AAD5QVP5</accession>
<dbReference type="EMBL" id="JAHQIW010004850">
    <property type="protein sequence ID" value="KAJ1364030.1"/>
    <property type="molecule type" value="Genomic_DNA"/>
</dbReference>
<sequence length="88" mass="10048">MMDAGKKGMECRTDQDLHHLIPVYGSSGERSARTIGSGDDIGVISRGWNLKELQQIALRTINMKIRRTLGFSGQIHWQRSQLYWQCSQ</sequence>
<protein>
    <submittedName>
        <fullName evidence="1">Uncharacterized protein</fullName>
    </submittedName>
</protein>
<evidence type="ECO:0000313" key="1">
    <source>
        <dbReference type="EMBL" id="KAJ1364030.1"/>
    </source>
</evidence>
<reference evidence="1" key="1">
    <citation type="submission" date="2021-06" db="EMBL/GenBank/DDBJ databases">
        <title>Parelaphostrongylus tenuis whole genome reference sequence.</title>
        <authorList>
            <person name="Garwood T.J."/>
            <person name="Larsen P.A."/>
            <person name="Fountain-Jones N.M."/>
            <person name="Garbe J.R."/>
            <person name="Macchietto M.G."/>
            <person name="Kania S.A."/>
            <person name="Gerhold R.W."/>
            <person name="Richards J.E."/>
            <person name="Wolf T.M."/>
        </authorList>
    </citation>
    <scope>NUCLEOTIDE SEQUENCE</scope>
    <source>
        <strain evidence="1">MNPRO001-30</strain>
        <tissue evidence="1">Meninges</tissue>
    </source>
</reference>
<gene>
    <name evidence="1" type="ORF">KIN20_024016</name>
</gene>
<evidence type="ECO:0000313" key="2">
    <source>
        <dbReference type="Proteomes" id="UP001196413"/>
    </source>
</evidence>
<name>A0AAD5QVP5_PARTN</name>
<keyword evidence="2" id="KW-1185">Reference proteome</keyword>
<proteinExistence type="predicted"/>
<dbReference type="Proteomes" id="UP001196413">
    <property type="component" value="Unassembled WGS sequence"/>
</dbReference>
<comment type="caution">
    <text evidence="1">The sequence shown here is derived from an EMBL/GenBank/DDBJ whole genome shotgun (WGS) entry which is preliminary data.</text>
</comment>
<dbReference type="AlphaFoldDB" id="A0AAD5QVP5"/>
<organism evidence="1 2">
    <name type="scientific">Parelaphostrongylus tenuis</name>
    <name type="common">Meningeal worm</name>
    <dbReference type="NCBI Taxonomy" id="148309"/>
    <lineage>
        <taxon>Eukaryota</taxon>
        <taxon>Metazoa</taxon>
        <taxon>Ecdysozoa</taxon>
        <taxon>Nematoda</taxon>
        <taxon>Chromadorea</taxon>
        <taxon>Rhabditida</taxon>
        <taxon>Rhabditina</taxon>
        <taxon>Rhabditomorpha</taxon>
        <taxon>Strongyloidea</taxon>
        <taxon>Metastrongylidae</taxon>
        <taxon>Parelaphostrongylus</taxon>
    </lineage>
</organism>